<comment type="caution">
    <text evidence="1">The sequence shown here is derived from an EMBL/GenBank/DDBJ whole genome shotgun (WGS) entry which is preliminary data.</text>
</comment>
<dbReference type="STRING" id="427683.A5481_08400"/>
<sequence length="107" mass="12522">MPAIVPDLSAGFWVSQLSKHYEIAHVWRRNLAQIFPHDRVLDRPAAWGICDEMLTLRNRIAHHEPIFHLPLEQRYRDLQRIVAALCPGTHAFAEAHSNFRMVWHARP</sequence>
<protein>
    <recommendedName>
        <fullName evidence="3">Abi-like protein</fullName>
    </recommendedName>
</protein>
<dbReference type="Proteomes" id="UP000078316">
    <property type="component" value="Unassembled WGS sequence"/>
</dbReference>
<name>A0A179SDF4_9HYPH</name>
<gene>
    <name evidence="1" type="ORF">A5481_08400</name>
</gene>
<evidence type="ECO:0000313" key="1">
    <source>
        <dbReference type="EMBL" id="OAS25842.1"/>
    </source>
</evidence>
<dbReference type="AlphaFoldDB" id="A0A179SDF4"/>
<reference evidence="1 2" key="1">
    <citation type="submission" date="2016-04" db="EMBL/GenBank/DDBJ databases">
        <authorList>
            <person name="Evans L.H."/>
            <person name="Alamgir A."/>
            <person name="Owens N."/>
            <person name="Weber N.D."/>
            <person name="Virtaneva K."/>
            <person name="Barbian K."/>
            <person name="Babar A."/>
            <person name="Rosenke K."/>
        </authorList>
    </citation>
    <scope>NUCLEOTIDE SEQUENCE [LARGE SCALE GENOMIC DNA]</scope>
    <source>
        <strain evidence="1 2">PMB02</strain>
    </source>
</reference>
<proteinExistence type="predicted"/>
<evidence type="ECO:0008006" key="3">
    <source>
        <dbReference type="Google" id="ProtNLM"/>
    </source>
</evidence>
<organism evidence="1 2">
    <name type="scientific">Methylobacterium platani</name>
    <dbReference type="NCBI Taxonomy" id="427683"/>
    <lineage>
        <taxon>Bacteria</taxon>
        <taxon>Pseudomonadati</taxon>
        <taxon>Pseudomonadota</taxon>
        <taxon>Alphaproteobacteria</taxon>
        <taxon>Hyphomicrobiales</taxon>
        <taxon>Methylobacteriaceae</taxon>
        <taxon>Methylobacterium</taxon>
    </lineage>
</organism>
<evidence type="ECO:0000313" key="2">
    <source>
        <dbReference type="Proteomes" id="UP000078316"/>
    </source>
</evidence>
<dbReference type="EMBL" id="LWHQ01000015">
    <property type="protein sequence ID" value="OAS25842.1"/>
    <property type="molecule type" value="Genomic_DNA"/>
</dbReference>
<accession>A0A179SDF4</accession>